<dbReference type="AlphaFoldDB" id="A0A399JEP1"/>
<dbReference type="PROSITE" id="PS50977">
    <property type="entry name" value="HTH_TETR_2"/>
    <property type="match status" value="1"/>
</dbReference>
<evidence type="ECO:0000256" key="2">
    <source>
        <dbReference type="ARBA" id="ARBA00023125"/>
    </source>
</evidence>
<dbReference type="SUPFAM" id="SSF48498">
    <property type="entry name" value="Tetracyclin repressor-like, C-terminal domain"/>
    <property type="match status" value="1"/>
</dbReference>
<protein>
    <submittedName>
        <fullName evidence="6">TetR/AcrR family transcriptional regulator</fullName>
    </submittedName>
</protein>
<dbReference type="InterPro" id="IPR001647">
    <property type="entry name" value="HTH_TetR"/>
</dbReference>
<keyword evidence="2 4" id="KW-0238">DNA-binding</keyword>
<dbReference type="GO" id="GO:0003700">
    <property type="term" value="F:DNA-binding transcription factor activity"/>
    <property type="evidence" value="ECO:0007669"/>
    <property type="project" value="TreeGrafter"/>
</dbReference>
<name>A0A399JEP1_9MICC</name>
<evidence type="ECO:0000259" key="5">
    <source>
        <dbReference type="PROSITE" id="PS50977"/>
    </source>
</evidence>
<evidence type="ECO:0000313" key="7">
    <source>
        <dbReference type="Proteomes" id="UP000265419"/>
    </source>
</evidence>
<dbReference type="PRINTS" id="PR00455">
    <property type="entry name" value="HTHTETR"/>
</dbReference>
<dbReference type="Pfam" id="PF00440">
    <property type="entry name" value="TetR_N"/>
    <property type="match status" value="1"/>
</dbReference>
<dbReference type="InterPro" id="IPR036271">
    <property type="entry name" value="Tet_transcr_reg_TetR-rel_C_sf"/>
</dbReference>
<sequence length="184" mass="19637">MLEAAHAVFSERGYHGTAMDAIAEAAQVSKPVLYQHFPGKRELYLALLDSELSALEGRLVTAVSKTEDNRERVNATVRVFFEYVAQDSGAHRLIFASDLGNDADVSARLHTFEEAVGRAIGTIIEAQAGLPASAAELLGHALAGAAQTGAMRWAAAPEVPLETAVELVARLAWRGIGQFPKDIA</sequence>
<dbReference type="InterPro" id="IPR050109">
    <property type="entry name" value="HTH-type_TetR-like_transc_reg"/>
</dbReference>
<reference evidence="6 7" key="1">
    <citation type="submission" date="2018-07" db="EMBL/GenBank/DDBJ databases">
        <title>Arthrobacter sp. nov., isolated from raw cow's milk with high bacterial count.</title>
        <authorList>
            <person name="Hahne J."/>
            <person name="Isele D."/>
            <person name="Lipski A."/>
        </authorList>
    </citation>
    <scope>NUCLEOTIDE SEQUENCE [LARGE SCALE GENOMIC DNA]</scope>
    <source>
        <strain evidence="6 7">JZ R-35</strain>
    </source>
</reference>
<evidence type="ECO:0000313" key="6">
    <source>
        <dbReference type="EMBL" id="RII42639.1"/>
    </source>
</evidence>
<dbReference type="SUPFAM" id="SSF46689">
    <property type="entry name" value="Homeodomain-like"/>
    <property type="match status" value="1"/>
</dbReference>
<accession>A0A399JEP1</accession>
<dbReference type="GO" id="GO:0045892">
    <property type="term" value="P:negative regulation of DNA-templated transcription"/>
    <property type="evidence" value="ECO:0007669"/>
    <property type="project" value="UniProtKB-ARBA"/>
</dbReference>
<dbReference type="EMBL" id="QQXK01000010">
    <property type="protein sequence ID" value="RII42639.1"/>
    <property type="molecule type" value="Genomic_DNA"/>
</dbReference>
<keyword evidence="7" id="KW-1185">Reference proteome</keyword>
<dbReference type="Proteomes" id="UP000265419">
    <property type="component" value="Unassembled WGS sequence"/>
</dbReference>
<evidence type="ECO:0000256" key="4">
    <source>
        <dbReference type="PROSITE-ProRule" id="PRU00335"/>
    </source>
</evidence>
<evidence type="ECO:0000256" key="1">
    <source>
        <dbReference type="ARBA" id="ARBA00023015"/>
    </source>
</evidence>
<dbReference type="FunFam" id="1.10.10.60:FF:000141">
    <property type="entry name" value="TetR family transcriptional regulator"/>
    <property type="match status" value="1"/>
</dbReference>
<dbReference type="Gene3D" id="1.10.357.10">
    <property type="entry name" value="Tetracycline Repressor, domain 2"/>
    <property type="match status" value="1"/>
</dbReference>
<keyword evidence="3" id="KW-0804">Transcription</keyword>
<proteinExistence type="predicted"/>
<feature type="domain" description="HTH tetR-type" evidence="5">
    <location>
        <begin position="1"/>
        <end position="55"/>
    </location>
</feature>
<dbReference type="GO" id="GO:0000976">
    <property type="term" value="F:transcription cis-regulatory region binding"/>
    <property type="evidence" value="ECO:0007669"/>
    <property type="project" value="TreeGrafter"/>
</dbReference>
<comment type="caution">
    <text evidence="6">The sequence shown here is derived from an EMBL/GenBank/DDBJ whole genome shotgun (WGS) entry which is preliminary data.</text>
</comment>
<dbReference type="PANTHER" id="PTHR30055:SF160">
    <property type="entry name" value="TRANSCRIPTIONAL REGULATORY PROTEIN (PROBABLY ASNC-FAMILY)-RELATED"/>
    <property type="match status" value="1"/>
</dbReference>
<gene>
    <name evidence="6" type="ORF">DWB68_06585</name>
</gene>
<dbReference type="PANTHER" id="PTHR30055">
    <property type="entry name" value="HTH-TYPE TRANSCRIPTIONAL REGULATOR RUTR"/>
    <property type="match status" value="1"/>
</dbReference>
<organism evidence="6 7">
    <name type="scientific">Galactobacter valiniphilus</name>
    <dbReference type="NCBI Taxonomy" id="2676122"/>
    <lineage>
        <taxon>Bacteria</taxon>
        <taxon>Bacillati</taxon>
        <taxon>Actinomycetota</taxon>
        <taxon>Actinomycetes</taxon>
        <taxon>Micrococcales</taxon>
        <taxon>Micrococcaceae</taxon>
        <taxon>Galactobacter</taxon>
    </lineage>
</organism>
<keyword evidence="1" id="KW-0805">Transcription regulation</keyword>
<dbReference type="InterPro" id="IPR009057">
    <property type="entry name" value="Homeodomain-like_sf"/>
</dbReference>
<feature type="DNA-binding region" description="H-T-H motif" evidence="4">
    <location>
        <begin position="18"/>
        <end position="37"/>
    </location>
</feature>
<evidence type="ECO:0000256" key="3">
    <source>
        <dbReference type="ARBA" id="ARBA00023163"/>
    </source>
</evidence>